<reference evidence="7" key="1">
    <citation type="submission" date="2018-05" db="EMBL/GenBank/DDBJ databases">
        <authorList>
            <person name="Lanie J.A."/>
            <person name="Ng W.-L."/>
            <person name="Kazmierczak K.M."/>
            <person name="Andrzejewski T.M."/>
            <person name="Davidsen T.M."/>
            <person name="Wayne K.J."/>
            <person name="Tettelin H."/>
            <person name="Glass J.I."/>
            <person name="Rusch D."/>
            <person name="Podicherti R."/>
            <person name="Tsui H.-C.T."/>
            <person name="Winkler M.E."/>
        </authorList>
    </citation>
    <scope>NUCLEOTIDE SEQUENCE</scope>
</reference>
<evidence type="ECO:0000256" key="3">
    <source>
        <dbReference type="ARBA" id="ARBA00022490"/>
    </source>
</evidence>
<dbReference type="GO" id="GO:0046982">
    <property type="term" value="F:protein heterodimerization activity"/>
    <property type="evidence" value="ECO:0007669"/>
    <property type="project" value="InterPro"/>
</dbReference>
<dbReference type="InterPro" id="IPR003958">
    <property type="entry name" value="CBFA_NFYB_domain"/>
</dbReference>
<comment type="similarity">
    <text evidence="2">Belongs to the archaeal histone HMF family.</text>
</comment>
<keyword evidence="3" id="KW-0963">Cytoplasm</keyword>
<evidence type="ECO:0000256" key="5">
    <source>
        <dbReference type="SAM" id="MobiDB-lite"/>
    </source>
</evidence>
<dbReference type="CDD" id="cd22909">
    <property type="entry name" value="HFD_archaea_histone-like"/>
    <property type="match status" value="1"/>
</dbReference>
<dbReference type="Pfam" id="PF00808">
    <property type="entry name" value="CBFD_NFYB_HMF"/>
    <property type="match status" value="1"/>
</dbReference>
<comment type="subcellular location">
    <subcellularLocation>
        <location evidence="1">Cytoplasm</location>
    </subcellularLocation>
</comment>
<dbReference type="GO" id="GO:0003677">
    <property type="term" value="F:DNA binding"/>
    <property type="evidence" value="ECO:0007669"/>
    <property type="project" value="UniProtKB-KW"/>
</dbReference>
<feature type="domain" description="Transcription factor CBF/NF-Y/archaeal histone" evidence="6">
    <location>
        <begin position="8"/>
        <end position="63"/>
    </location>
</feature>
<dbReference type="Gene3D" id="1.10.20.10">
    <property type="entry name" value="Histone, subunit A"/>
    <property type="match status" value="1"/>
</dbReference>
<dbReference type="NCBIfam" id="NF043032">
    <property type="entry name" value="archaea_histone"/>
    <property type="match status" value="1"/>
</dbReference>
<dbReference type="SUPFAM" id="SSF47113">
    <property type="entry name" value="Histone-fold"/>
    <property type="match status" value="1"/>
</dbReference>
<dbReference type="GO" id="GO:0005737">
    <property type="term" value="C:cytoplasm"/>
    <property type="evidence" value="ECO:0007669"/>
    <property type="project" value="UniProtKB-SubCell"/>
</dbReference>
<sequence>MVSLSSAEKIAKSAGAKRVSESFKKKLKKLLEDHGKKLSEKAIKFASYRGRMTVRSEDLENALR</sequence>
<evidence type="ECO:0000256" key="4">
    <source>
        <dbReference type="ARBA" id="ARBA00023125"/>
    </source>
</evidence>
<name>A0A382PZE4_9ZZZZ</name>
<feature type="region of interest" description="Disordered" evidence="5">
    <location>
        <begin position="1"/>
        <end position="20"/>
    </location>
</feature>
<proteinExistence type="inferred from homology"/>
<dbReference type="AlphaFoldDB" id="A0A382PZE4"/>
<keyword evidence="4" id="KW-0238">DNA-binding</keyword>
<evidence type="ECO:0000259" key="6">
    <source>
        <dbReference type="Pfam" id="PF00808"/>
    </source>
</evidence>
<dbReference type="PANTHER" id="PTHR47828:SF1">
    <property type="entry name" value="ARCHAEAL HISTONE A"/>
    <property type="match status" value="1"/>
</dbReference>
<organism evidence="7">
    <name type="scientific">marine metagenome</name>
    <dbReference type="NCBI Taxonomy" id="408172"/>
    <lineage>
        <taxon>unclassified sequences</taxon>
        <taxon>metagenomes</taxon>
        <taxon>ecological metagenomes</taxon>
    </lineage>
</organism>
<protein>
    <recommendedName>
        <fullName evidence="6">Transcription factor CBF/NF-Y/archaeal histone domain-containing protein</fullName>
    </recommendedName>
</protein>
<dbReference type="InterPro" id="IPR050947">
    <property type="entry name" value="Archaeal_histone_HMF"/>
</dbReference>
<accession>A0A382PZE4</accession>
<evidence type="ECO:0000256" key="1">
    <source>
        <dbReference type="ARBA" id="ARBA00004496"/>
    </source>
</evidence>
<evidence type="ECO:0000256" key="2">
    <source>
        <dbReference type="ARBA" id="ARBA00008264"/>
    </source>
</evidence>
<gene>
    <name evidence="7" type="ORF">METZ01_LOCUS331587</name>
</gene>
<dbReference type="InterPro" id="IPR009072">
    <property type="entry name" value="Histone-fold"/>
</dbReference>
<dbReference type="InterPro" id="IPR050004">
    <property type="entry name" value="HmfB-like"/>
</dbReference>
<dbReference type="EMBL" id="UINC01110911">
    <property type="protein sequence ID" value="SVC78733.1"/>
    <property type="molecule type" value="Genomic_DNA"/>
</dbReference>
<dbReference type="PANTHER" id="PTHR47828">
    <property type="entry name" value="ARCHAEAL HISTONE A"/>
    <property type="match status" value="1"/>
</dbReference>
<evidence type="ECO:0000313" key="7">
    <source>
        <dbReference type="EMBL" id="SVC78733.1"/>
    </source>
</evidence>